<proteinExistence type="predicted"/>
<dbReference type="Proteomes" id="UP000887565">
    <property type="component" value="Unplaced"/>
</dbReference>
<keyword evidence="1" id="KW-1185">Reference proteome</keyword>
<reference evidence="2" key="1">
    <citation type="submission" date="2022-11" db="UniProtKB">
        <authorList>
            <consortium name="WormBaseParasite"/>
        </authorList>
    </citation>
    <scope>IDENTIFICATION</scope>
</reference>
<dbReference type="WBParaSite" id="nRc.2.0.1.t12076-RA">
    <property type="protein sequence ID" value="nRc.2.0.1.t12076-RA"/>
    <property type="gene ID" value="nRc.2.0.1.g12076"/>
</dbReference>
<evidence type="ECO:0000313" key="1">
    <source>
        <dbReference type="Proteomes" id="UP000887565"/>
    </source>
</evidence>
<organism evidence="1 2">
    <name type="scientific">Romanomermis culicivorax</name>
    <name type="common">Nematode worm</name>
    <dbReference type="NCBI Taxonomy" id="13658"/>
    <lineage>
        <taxon>Eukaryota</taxon>
        <taxon>Metazoa</taxon>
        <taxon>Ecdysozoa</taxon>
        <taxon>Nematoda</taxon>
        <taxon>Enoplea</taxon>
        <taxon>Dorylaimia</taxon>
        <taxon>Mermithida</taxon>
        <taxon>Mermithoidea</taxon>
        <taxon>Mermithidae</taxon>
        <taxon>Romanomermis</taxon>
    </lineage>
</organism>
<dbReference type="AlphaFoldDB" id="A0A915IFR8"/>
<protein>
    <submittedName>
        <fullName evidence="2">Uncharacterized protein</fullName>
    </submittedName>
</protein>
<accession>A0A915IFR8</accession>
<evidence type="ECO:0000313" key="2">
    <source>
        <dbReference type="WBParaSite" id="nRc.2.0.1.t12076-RA"/>
    </source>
</evidence>
<name>A0A915IFR8_ROMCU</name>
<sequence length="88" mass="10268">MSETNCNERKLNLGGSIRIRRIILSQGGHLPNAEKTTKNHKKNFVKKNRESFDIRQILGGNIKDNWVKPRDEEYGRIILLFDEISFIN</sequence>